<comment type="caution">
    <text evidence="12">The sequence shown here is derived from an EMBL/GenBank/DDBJ whole genome shotgun (WGS) entry which is preliminary data.</text>
</comment>
<dbReference type="InterPro" id="IPR013112">
    <property type="entry name" value="FAD-bd_8"/>
</dbReference>
<dbReference type="GO" id="GO:0015677">
    <property type="term" value="P:copper ion import"/>
    <property type="evidence" value="ECO:0007669"/>
    <property type="project" value="TreeGrafter"/>
</dbReference>
<dbReference type="GO" id="GO:0000293">
    <property type="term" value="F:ferric-chelate reductase activity"/>
    <property type="evidence" value="ECO:0007669"/>
    <property type="project" value="TreeGrafter"/>
</dbReference>
<dbReference type="InterPro" id="IPR013130">
    <property type="entry name" value="Fe3_Rdtase_TM_dom"/>
</dbReference>
<evidence type="ECO:0000256" key="6">
    <source>
        <dbReference type="ARBA" id="ARBA00022989"/>
    </source>
</evidence>
<dbReference type="PANTHER" id="PTHR32361:SF9">
    <property type="entry name" value="FERRIC REDUCTASE TRANSMEMBRANE COMPONENT 3-RELATED"/>
    <property type="match status" value="1"/>
</dbReference>
<evidence type="ECO:0000256" key="9">
    <source>
        <dbReference type="ARBA" id="ARBA00023180"/>
    </source>
</evidence>
<protein>
    <recommendedName>
        <fullName evidence="11">FAD-binding FR-type domain-containing protein</fullName>
    </recommendedName>
</protein>
<dbReference type="GO" id="GO:0005886">
    <property type="term" value="C:plasma membrane"/>
    <property type="evidence" value="ECO:0007669"/>
    <property type="project" value="TreeGrafter"/>
</dbReference>
<dbReference type="Proteomes" id="UP000761534">
    <property type="component" value="Unassembled WGS sequence"/>
</dbReference>
<keyword evidence="4 10" id="KW-0812">Transmembrane</keyword>
<evidence type="ECO:0000256" key="1">
    <source>
        <dbReference type="ARBA" id="ARBA00004141"/>
    </source>
</evidence>
<feature type="transmembrane region" description="Helical" evidence="10">
    <location>
        <begin position="7"/>
        <end position="28"/>
    </location>
</feature>
<dbReference type="CDD" id="cd06186">
    <property type="entry name" value="NOX_Duox_like_FAD_NADP"/>
    <property type="match status" value="1"/>
</dbReference>
<dbReference type="GO" id="GO:0006826">
    <property type="term" value="P:iron ion transport"/>
    <property type="evidence" value="ECO:0007669"/>
    <property type="project" value="TreeGrafter"/>
</dbReference>
<evidence type="ECO:0000313" key="12">
    <source>
        <dbReference type="EMBL" id="KAA8917422.1"/>
    </source>
</evidence>
<dbReference type="PANTHER" id="PTHR32361">
    <property type="entry name" value="FERRIC/CUPRIC REDUCTASE TRANSMEMBRANE COMPONENT"/>
    <property type="match status" value="1"/>
</dbReference>
<accession>A0A642VDF9</accession>
<feature type="transmembrane region" description="Helical" evidence="10">
    <location>
        <begin position="94"/>
        <end position="111"/>
    </location>
</feature>
<name>A0A642VDF9_9ASCO</name>
<feature type="transmembrane region" description="Helical" evidence="10">
    <location>
        <begin position="40"/>
        <end position="58"/>
    </location>
</feature>
<gene>
    <name evidence="12" type="ORF">TRICI_000445</name>
</gene>
<evidence type="ECO:0000256" key="10">
    <source>
        <dbReference type="SAM" id="Phobius"/>
    </source>
</evidence>
<dbReference type="VEuPathDB" id="FungiDB:TRICI_000445"/>
<comment type="subcellular location">
    <subcellularLocation>
        <location evidence="1">Membrane</location>
        <topology evidence="1">Multi-pass membrane protein</topology>
    </subcellularLocation>
</comment>
<keyword evidence="5" id="KW-0274">FAD</keyword>
<dbReference type="Pfam" id="PF08022">
    <property type="entry name" value="FAD_binding_8"/>
    <property type="match status" value="1"/>
</dbReference>
<dbReference type="Pfam" id="PF01794">
    <property type="entry name" value="Ferric_reduct"/>
    <property type="match status" value="1"/>
</dbReference>
<evidence type="ECO:0000256" key="2">
    <source>
        <dbReference type="ARBA" id="ARBA00022448"/>
    </source>
</evidence>
<feature type="domain" description="FAD-binding FR-type" evidence="11">
    <location>
        <begin position="108"/>
        <end position="233"/>
    </location>
</feature>
<evidence type="ECO:0000313" key="13">
    <source>
        <dbReference type="Proteomes" id="UP000761534"/>
    </source>
</evidence>
<dbReference type="PROSITE" id="PS51384">
    <property type="entry name" value="FAD_FR"/>
    <property type="match status" value="1"/>
</dbReference>
<sequence length="395" mass="44340">MLPIHKYLSRVLVILATAHSILYGFIYLQSGSLVRKLSTAPIQCGVAALVLLLLVAVTSTSSARHFNYRIFYGLHYSSSSLMVGLIWIHSTPSVTTYMSMCVAILAVQSIMRLRQTHIVRLPVQSITDNLFFIRLEGPITSWSIASHVRLSVPPAPWGWLSSSHPYTVASLPEDGELCLVVRRTRFVPNIRRAYALTGPYDSLTCRFVHSLKMNRIHRAVLVIGGSAIAFGTPLLRHLQALGIPTRLLWAVRDPRETRVLSMLHVLDTVELRNNIEVYFTTDAVQKPADHQHPGLLRRASSLLSLGAEPPQNDDEDLTVSVETQQSCPQIEQTHGPYFFKRRLSLTPRLYDWLADTNSHPSMSWVLASGNSSIINDTRNWAATNNFSFCHESYEL</sequence>
<dbReference type="AlphaFoldDB" id="A0A642VDF9"/>
<dbReference type="OrthoDB" id="10006946at2759"/>
<keyword evidence="6 10" id="KW-1133">Transmembrane helix</keyword>
<evidence type="ECO:0000256" key="7">
    <source>
        <dbReference type="ARBA" id="ARBA00023065"/>
    </source>
</evidence>
<keyword evidence="7" id="KW-0406">Ion transport</keyword>
<organism evidence="12 13">
    <name type="scientific">Trichomonascus ciferrii</name>
    <dbReference type="NCBI Taxonomy" id="44093"/>
    <lineage>
        <taxon>Eukaryota</taxon>
        <taxon>Fungi</taxon>
        <taxon>Dikarya</taxon>
        <taxon>Ascomycota</taxon>
        <taxon>Saccharomycotina</taxon>
        <taxon>Dipodascomycetes</taxon>
        <taxon>Dipodascales</taxon>
        <taxon>Trichomonascaceae</taxon>
        <taxon>Trichomonascus</taxon>
        <taxon>Trichomonascus ciferrii complex</taxon>
    </lineage>
</organism>
<keyword evidence="3" id="KW-0285">Flavoprotein</keyword>
<dbReference type="InterPro" id="IPR017927">
    <property type="entry name" value="FAD-bd_FR_type"/>
</dbReference>
<keyword evidence="13" id="KW-1185">Reference proteome</keyword>
<dbReference type="GO" id="GO:0006879">
    <property type="term" value="P:intracellular iron ion homeostasis"/>
    <property type="evidence" value="ECO:0007669"/>
    <property type="project" value="TreeGrafter"/>
</dbReference>
<evidence type="ECO:0000256" key="3">
    <source>
        <dbReference type="ARBA" id="ARBA00022630"/>
    </source>
</evidence>
<evidence type="ECO:0000256" key="4">
    <source>
        <dbReference type="ARBA" id="ARBA00022692"/>
    </source>
</evidence>
<keyword evidence="9" id="KW-0325">Glycoprotein</keyword>
<evidence type="ECO:0000256" key="5">
    <source>
        <dbReference type="ARBA" id="ARBA00022827"/>
    </source>
</evidence>
<reference evidence="12" key="1">
    <citation type="journal article" date="2019" name="G3 (Bethesda)">
        <title>Genome Assemblies of Two Rare Opportunistic Yeast Pathogens: Diutina rugosa (syn. Candida rugosa) and Trichomonascus ciferrii (syn. Candida ciferrii).</title>
        <authorList>
            <person name="Mixao V."/>
            <person name="Saus E."/>
            <person name="Hansen A.P."/>
            <person name="Lass-Florl C."/>
            <person name="Gabaldon T."/>
        </authorList>
    </citation>
    <scope>NUCLEOTIDE SEQUENCE</scope>
    <source>
        <strain evidence="12">CBS 4856</strain>
    </source>
</reference>
<keyword evidence="2" id="KW-0813">Transport</keyword>
<keyword evidence="8 10" id="KW-0472">Membrane</keyword>
<dbReference type="EMBL" id="SWFS01000036">
    <property type="protein sequence ID" value="KAA8917422.1"/>
    <property type="molecule type" value="Genomic_DNA"/>
</dbReference>
<evidence type="ECO:0000256" key="8">
    <source>
        <dbReference type="ARBA" id="ARBA00023136"/>
    </source>
</evidence>
<proteinExistence type="predicted"/>
<feature type="transmembrane region" description="Helical" evidence="10">
    <location>
        <begin position="216"/>
        <end position="235"/>
    </location>
</feature>
<evidence type="ECO:0000259" key="11">
    <source>
        <dbReference type="PROSITE" id="PS51384"/>
    </source>
</evidence>
<feature type="transmembrane region" description="Helical" evidence="10">
    <location>
        <begin position="70"/>
        <end position="88"/>
    </location>
</feature>
<dbReference type="InterPro" id="IPR051410">
    <property type="entry name" value="Ferric/Cupric_Reductase"/>
</dbReference>